<comment type="caution">
    <text evidence="4">The sequence shown here is derived from an EMBL/GenBank/DDBJ whole genome shotgun (WGS) entry which is preliminary data.</text>
</comment>
<feature type="repeat" description="WD" evidence="3">
    <location>
        <begin position="306"/>
        <end position="336"/>
    </location>
</feature>
<evidence type="ECO:0000313" key="4">
    <source>
        <dbReference type="EMBL" id="KAJ1696100.1"/>
    </source>
</evidence>
<sequence length="407" mass="44714">MVTLTSIPADHTLQCQSDNSLSKSTSFSSQPSLPSLPSLGSHASTSPLSFYHCAATIKGHSSYVSDLAIYDLKTLVSCSPDQSIKLWRTNHNELSNIASAASKSPIKSVLVSKDQTVFTSHQDGKVRVWRANLKERNHKLLLLAILPTVKGRFFSILCPKNYVQVRRHKWCTWVNHDDAVSALALSHDSKLLYSASWDRTFKVWRTCNFKCVESISRAHEDAVNAIVVSKDGFVYTGSADTNIKAWRRLPGEKNHSLVSTMKRHKSAVTALVLSEDGSTVLYSGACDRSVVVWEGGGGQMVAVGALRGHKKAVLCLAVNKDVVCSGSADKTIRVWKQEPERGYCYACLAVLEGHAGAIKSLAISFWDCFSDAESELRDETNADAYFVYSGGIDCVIKVWKILVHKEG</sequence>
<evidence type="ECO:0000256" key="1">
    <source>
        <dbReference type="ARBA" id="ARBA00022574"/>
    </source>
</evidence>
<dbReference type="Gene3D" id="2.130.10.10">
    <property type="entry name" value="YVTN repeat-like/Quinoprotein amine dehydrogenase"/>
    <property type="match status" value="3"/>
</dbReference>
<dbReference type="InterPro" id="IPR015943">
    <property type="entry name" value="WD40/YVTN_repeat-like_dom_sf"/>
</dbReference>
<dbReference type="PANTHER" id="PTHR22844:SF387">
    <property type="entry name" value="F3I6.5 PROTEIN"/>
    <property type="match status" value="1"/>
</dbReference>
<feature type="repeat" description="WD" evidence="3">
    <location>
        <begin position="173"/>
        <end position="214"/>
    </location>
</feature>
<keyword evidence="1 3" id="KW-0853">WD repeat</keyword>
<dbReference type="CDD" id="cd00200">
    <property type="entry name" value="WD40"/>
    <property type="match status" value="1"/>
</dbReference>
<name>A0A9Q0CLF9_9POAL</name>
<dbReference type="PROSITE" id="PS50082">
    <property type="entry name" value="WD_REPEATS_2"/>
    <property type="match status" value="5"/>
</dbReference>
<feature type="repeat" description="WD" evidence="3">
    <location>
        <begin position="261"/>
        <end position="294"/>
    </location>
</feature>
<dbReference type="PRINTS" id="PR00320">
    <property type="entry name" value="GPROTEINBRPT"/>
</dbReference>
<accession>A0A9Q0CLF9</accession>
<evidence type="ECO:0000256" key="2">
    <source>
        <dbReference type="ARBA" id="ARBA00022737"/>
    </source>
</evidence>
<evidence type="ECO:0000256" key="3">
    <source>
        <dbReference type="PROSITE-ProRule" id="PRU00221"/>
    </source>
</evidence>
<proteinExistence type="predicted"/>
<reference evidence="4" key="1">
    <citation type="journal article" date="2022" name="Cell">
        <title>Repeat-based holocentromeres influence genome architecture and karyotype evolution.</title>
        <authorList>
            <person name="Hofstatter P.G."/>
            <person name="Thangavel G."/>
            <person name="Lux T."/>
            <person name="Neumann P."/>
            <person name="Vondrak T."/>
            <person name="Novak P."/>
            <person name="Zhang M."/>
            <person name="Costa L."/>
            <person name="Castellani M."/>
            <person name="Scott A."/>
            <person name="Toegelov H."/>
            <person name="Fuchs J."/>
            <person name="Mata-Sucre Y."/>
            <person name="Dias Y."/>
            <person name="Vanzela A.L.L."/>
            <person name="Huettel B."/>
            <person name="Almeida C.C.S."/>
            <person name="Simkova H."/>
            <person name="Souza G."/>
            <person name="Pedrosa-Harand A."/>
            <person name="Macas J."/>
            <person name="Mayer K.F.X."/>
            <person name="Houben A."/>
            <person name="Marques A."/>
        </authorList>
    </citation>
    <scope>NUCLEOTIDE SEQUENCE</scope>
    <source>
        <tissue evidence="4">Leaves</tissue>
    </source>
</reference>
<feature type="repeat" description="WD" evidence="3">
    <location>
        <begin position="216"/>
        <end position="246"/>
    </location>
</feature>
<protein>
    <submittedName>
        <fullName evidence="4">Uncharacterized protein</fullName>
    </submittedName>
</protein>
<organism evidence="4 5">
    <name type="scientific">Rhynchospora breviuscula</name>
    <dbReference type="NCBI Taxonomy" id="2022672"/>
    <lineage>
        <taxon>Eukaryota</taxon>
        <taxon>Viridiplantae</taxon>
        <taxon>Streptophyta</taxon>
        <taxon>Embryophyta</taxon>
        <taxon>Tracheophyta</taxon>
        <taxon>Spermatophyta</taxon>
        <taxon>Magnoliopsida</taxon>
        <taxon>Liliopsida</taxon>
        <taxon>Poales</taxon>
        <taxon>Cyperaceae</taxon>
        <taxon>Cyperoideae</taxon>
        <taxon>Rhynchosporeae</taxon>
        <taxon>Rhynchospora</taxon>
    </lineage>
</organism>
<dbReference type="EMBL" id="JAMQYH010000002">
    <property type="protein sequence ID" value="KAJ1696100.1"/>
    <property type="molecule type" value="Genomic_DNA"/>
</dbReference>
<dbReference type="PANTHER" id="PTHR22844">
    <property type="entry name" value="F-BOX AND WD40 DOMAIN PROTEIN"/>
    <property type="match status" value="1"/>
</dbReference>
<feature type="repeat" description="WD" evidence="3">
    <location>
        <begin position="57"/>
        <end position="97"/>
    </location>
</feature>
<dbReference type="AlphaFoldDB" id="A0A9Q0CLF9"/>
<dbReference type="PROSITE" id="PS50294">
    <property type="entry name" value="WD_REPEATS_REGION"/>
    <property type="match status" value="3"/>
</dbReference>
<dbReference type="OrthoDB" id="674604at2759"/>
<keyword evidence="2" id="KW-0677">Repeat</keyword>
<dbReference type="Proteomes" id="UP001151287">
    <property type="component" value="Unassembled WGS sequence"/>
</dbReference>
<dbReference type="SMART" id="SM00320">
    <property type="entry name" value="WD40"/>
    <property type="match status" value="7"/>
</dbReference>
<dbReference type="InterPro" id="IPR036322">
    <property type="entry name" value="WD40_repeat_dom_sf"/>
</dbReference>
<dbReference type="InterPro" id="IPR001680">
    <property type="entry name" value="WD40_rpt"/>
</dbReference>
<dbReference type="SUPFAM" id="SSF50978">
    <property type="entry name" value="WD40 repeat-like"/>
    <property type="match status" value="1"/>
</dbReference>
<dbReference type="InterPro" id="IPR045182">
    <property type="entry name" value="JINGUBANG-like"/>
</dbReference>
<gene>
    <name evidence="4" type="ORF">LUZ63_004612</name>
</gene>
<dbReference type="Pfam" id="PF00400">
    <property type="entry name" value="WD40"/>
    <property type="match status" value="6"/>
</dbReference>
<evidence type="ECO:0000313" key="5">
    <source>
        <dbReference type="Proteomes" id="UP001151287"/>
    </source>
</evidence>
<dbReference type="InterPro" id="IPR020472">
    <property type="entry name" value="WD40_PAC1"/>
</dbReference>
<keyword evidence="5" id="KW-1185">Reference proteome</keyword>